<dbReference type="VEuPathDB" id="FungiDB:TEQG_04281"/>
<keyword evidence="3 7" id="KW-0812">Transmembrane</keyword>
<feature type="transmembrane region" description="Helical" evidence="7">
    <location>
        <begin position="261"/>
        <end position="281"/>
    </location>
</feature>
<keyword evidence="4 7" id="KW-1133">Transmembrane helix</keyword>
<gene>
    <name evidence="8" type="ORF">TEQG_04281</name>
</gene>
<dbReference type="PANTHER" id="PTHR23502">
    <property type="entry name" value="MAJOR FACILITATOR SUPERFAMILY"/>
    <property type="match status" value="1"/>
</dbReference>
<reference evidence="9" key="1">
    <citation type="journal article" date="2012" name="MBio">
        <title>Comparative genome analysis of Trichophyton rubrum and related dermatophytes reveals candidate genes involved in infection.</title>
        <authorList>
            <person name="Martinez D.A."/>
            <person name="Oliver B.G."/>
            <person name="Graeser Y."/>
            <person name="Goldberg J.M."/>
            <person name="Li W."/>
            <person name="Martinez-Rossi N.M."/>
            <person name="Monod M."/>
            <person name="Shelest E."/>
            <person name="Barton R.C."/>
            <person name="Birch E."/>
            <person name="Brakhage A.A."/>
            <person name="Chen Z."/>
            <person name="Gurr S.J."/>
            <person name="Heiman D."/>
            <person name="Heitman J."/>
            <person name="Kosti I."/>
            <person name="Rossi A."/>
            <person name="Saif S."/>
            <person name="Samalova M."/>
            <person name="Saunders C.W."/>
            <person name="Shea T."/>
            <person name="Summerbell R.C."/>
            <person name="Xu J."/>
            <person name="Young S."/>
            <person name="Zeng Q."/>
            <person name="Birren B.W."/>
            <person name="Cuomo C.A."/>
            <person name="White T.C."/>
        </authorList>
    </citation>
    <scope>NUCLEOTIDE SEQUENCE [LARGE SCALE GENOMIC DNA]</scope>
    <source>
        <strain evidence="9">ATCC MYA-4606 / CBS 127.97</strain>
    </source>
</reference>
<evidence type="ECO:0000313" key="9">
    <source>
        <dbReference type="Proteomes" id="UP000009169"/>
    </source>
</evidence>
<dbReference type="EMBL" id="DS995739">
    <property type="protein sequence ID" value="EGE05402.1"/>
    <property type="molecule type" value="Genomic_DNA"/>
</dbReference>
<feature type="region of interest" description="Disordered" evidence="6">
    <location>
        <begin position="1"/>
        <end position="41"/>
    </location>
</feature>
<dbReference type="AlphaFoldDB" id="F2PU34"/>
<keyword evidence="9" id="KW-1185">Reference proteome</keyword>
<feature type="transmembrane region" description="Helical" evidence="7">
    <location>
        <begin position="56"/>
        <end position="79"/>
    </location>
</feature>
<dbReference type="Gene3D" id="1.20.1250.20">
    <property type="entry name" value="MFS general substrate transporter like domains"/>
    <property type="match status" value="1"/>
</dbReference>
<keyword evidence="2" id="KW-0813">Transport</keyword>
<comment type="subcellular location">
    <subcellularLocation>
        <location evidence="1">Membrane</location>
        <topology evidence="1">Multi-pass membrane protein</topology>
    </subcellularLocation>
</comment>
<evidence type="ECO:0000256" key="2">
    <source>
        <dbReference type="ARBA" id="ARBA00022448"/>
    </source>
</evidence>
<name>F2PU34_TRIEC</name>
<feature type="transmembrane region" description="Helical" evidence="7">
    <location>
        <begin position="208"/>
        <end position="228"/>
    </location>
</feature>
<dbReference type="GO" id="GO:0022857">
    <property type="term" value="F:transmembrane transporter activity"/>
    <property type="evidence" value="ECO:0007669"/>
    <property type="project" value="TreeGrafter"/>
</dbReference>
<dbReference type="eggNOG" id="KOG0255">
    <property type="taxonomic scope" value="Eukaryota"/>
</dbReference>
<feature type="transmembrane region" description="Helical" evidence="7">
    <location>
        <begin position="293"/>
        <end position="314"/>
    </location>
</feature>
<dbReference type="HOGENOM" id="CLU_008455_8_6_1"/>
<accession>F2PU34</accession>
<evidence type="ECO:0000313" key="8">
    <source>
        <dbReference type="EMBL" id="EGE05402.1"/>
    </source>
</evidence>
<evidence type="ECO:0000256" key="6">
    <source>
        <dbReference type="SAM" id="MobiDB-lite"/>
    </source>
</evidence>
<organism evidence="8 9">
    <name type="scientific">Trichophyton equinum (strain ATCC MYA-4606 / CBS 127.97)</name>
    <name type="common">Horse ringworm fungus</name>
    <dbReference type="NCBI Taxonomy" id="559882"/>
    <lineage>
        <taxon>Eukaryota</taxon>
        <taxon>Fungi</taxon>
        <taxon>Dikarya</taxon>
        <taxon>Ascomycota</taxon>
        <taxon>Pezizomycotina</taxon>
        <taxon>Eurotiomycetes</taxon>
        <taxon>Eurotiomycetidae</taxon>
        <taxon>Onygenales</taxon>
        <taxon>Arthrodermataceae</taxon>
        <taxon>Trichophyton</taxon>
    </lineage>
</organism>
<evidence type="ECO:0000256" key="4">
    <source>
        <dbReference type="ARBA" id="ARBA00022989"/>
    </source>
</evidence>
<sequence length="390" mass="42393">MPEKETENVSCEDGGLEANANGGAQDMGEAERGHTQGERKREEEAIYSAFKPGTKIFILVMATFSSLFSPVSTTIYLPALTPISADLKVSTNLINLTLTTYMTCRNVVGDGSVQPPWWWSRTLMDIWKGKGSQPSKVEWEASLADQGIKRRKSSFPNPLQCARLVLEKDIGLILGVTAVLYGAFYVMLTSVPSLFKEIYGLNEFQVGLCYLPSAAGGIASSFSIGHLLDWKFRRIATSLGLPVDRKRAQSLKEFPIERARISLMLPLLYAGMATMVGYGWALEQKVMLAGPLILQFVTGFCTGSAFTAMSTLLVDLGSGGNGIVQPSDRADRNWLVLYGVVSVDCGGVSRSLDSYPMGPSMERAAAAAAAGIVSLTEARQRDRHPMLLPW</sequence>
<evidence type="ECO:0000256" key="3">
    <source>
        <dbReference type="ARBA" id="ARBA00022692"/>
    </source>
</evidence>
<keyword evidence="5 7" id="KW-0472">Membrane</keyword>
<dbReference type="GO" id="GO:0005886">
    <property type="term" value="C:plasma membrane"/>
    <property type="evidence" value="ECO:0007669"/>
    <property type="project" value="TreeGrafter"/>
</dbReference>
<proteinExistence type="predicted"/>
<dbReference type="InterPro" id="IPR036259">
    <property type="entry name" value="MFS_trans_sf"/>
</dbReference>
<feature type="compositionally biased region" description="Basic and acidic residues" evidence="6">
    <location>
        <begin position="29"/>
        <end position="41"/>
    </location>
</feature>
<dbReference type="Gene3D" id="1.20.1720.10">
    <property type="entry name" value="Multidrug resistance protein D"/>
    <property type="match status" value="1"/>
</dbReference>
<dbReference type="PANTHER" id="PTHR23502:SF51">
    <property type="entry name" value="QUINIDINE RESISTANCE PROTEIN 1-RELATED"/>
    <property type="match status" value="1"/>
</dbReference>
<dbReference type="Proteomes" id="UP000009169">
    <property type="component" value="Unassembled WGS sequence"/>
</dbReference>
<evidence type="ECO:0000256" key="7">
    <source>
        <dbReference type="SAM" id="Phobius"/>
    </source>
</evidence>
<dbReference type="OrthoDB" id="440553at2759"/>
<evidence type="ECO:0000256" key="1">
    <source>
        <dbReference type="ARBA" id="ARBA00004141"/>
    </source>
</evidence>
<evidence type="ECO:0000256" key="5">
    <source>
        <dbReference type="ARBA" id="ARBA00023136"/>
    </source>
</evidence>
<dbReference type="SUPFAM" id="SSF103473">
    <property type="entry name" value="MFS general substrate transporter"/>
    <property type="match status" value="2"/>
</dbReference>
<feature type="transmembrane region" description="Helical" evidence="7">
    <location>
        <begin position="170"/>
        <end position="188"/>
    </location>
</feature>
<protein>
    <submittedName>
        <fullName evidence="8">MFS transporter</fullName>
    </submittedName>
</protein>